<accession>A0A5N3XXS1</accession>
<reference evidence="2 3" key="1">
    <citation type="submission" date="2019-06" db="EMBL/GenBank/DDBJ databases">
        <title>Discovery of a novel chromosome fission-fusion reversal in muntjac.</title>
        <authorList>
            <person name="Mudd A.B."/>
            <person name="Bredeson J.V."/>
            <person name="Baum R."/>
            <person name="Hockemeyer D."/>
            <person name="Rokhsar D.S."/>
        </authorList>
    </citation>
    <scope>NUCLEOTIDE SEQUENCE [LARGE SCALE GENOMIC DNA]</scope>
    <source>
        <strain evidence="2">UCam_UCB_Mr</strain>
        <tissue evidence="2">Fibroblast cell line</tissue>
    </source>
</reference>
<proteinExistence type="predicted"/>
<dbReference type="EMBL" id="VCEB01000004">
    <property type="protein sequence ID" value="KAB0378674.1"/>
    <property type="molecule type" value="Genomic_DNA"/>
</dbReference>
<sequence>MIPPSGAREDGVDGLPKETASAEQPPSPASTGSQESKISLWVPWVSLECGAVFCGGMKERRMPVWRAGQMGPRRLFFSAVTPIPGSH</sequence>
<keyword evidence="3" id="KW-1185">Reference proteome</keyword>
<feature type="compositionally biased region" description="Polar residues" evidence="1">
    <location>
        <begin position="21"/>
        <end position="35"/>
    </location>
</feature>
<evidence type="ECO:0000313" key="3">
    <source>
        <dbReference type="Proteomes" id="UP000326062"/>
    </source>
</evidence>
<name>A0A5N3XXS1_MUNRE</name>
<organism evidence="2 3">
    <name type="scientific">Muntiacus reevesi</name>
    <name type="common">Reeves' muntjac</name>
    <name type="synonym">Cervus reevesi</name>
    <dbReference type="NCBI Taxonomy" id="9886"/>
    <lineage>
        <taxon>Eukaryota</taxon>
        <taxon>Metazoa</taxon>
        <taxon>Chordata</taxon>
        <taxon>Craniata</taxon>
        <taxon>Vertebrata</taxon>
        <taxon>Euteleostomi</taxon>
        <taxon>Mammalia</taxon>
        <taxon>Eutheria</taxon>
        <taxon>Laurasiatheria</taxon>
        <taxon>Artiodactyla</taxon>
        <taxon>Ruminantia</taxon>
        <taxon>Pecora</taxon>
        <taxon>Cervidae</taxon>
        <taxon>Muntiacinae</taxon>
        <taxon>Muntiacus</taxon>
    </lineage>
</organism>
<feature type="region of interest" description="Disordered" evidence="1">
    <location>
        <begin position="1"/>
        <end position="35"/>
    </location>
</feature>
<dbReference type="AlphaFoldDB" id="A0A5N3XXS1"/>
<evidence type="ECO:0000313" key="2">
    <source>
        <dbReference type="EMBL" id="KAB0378674.1"/>
    </source>
</evidence>
<evidence type="ECO:0000256" key="1">
    <source>
        <dbReference type="SAM" id="MobiDB-lite"/>
    </source>
</evidence>
<protein>
    <submittedName>
        <fullName evidence="2">Uncharacterized protein</fullName>
    </submittedName>
</protein>
<comment type="caution">
    <text evidence="2">The sequence shown here is derived from an EMBL/GenBank/DDBJ whole genome shotgun (WGS) entry which is preliminary data.</text>
</comment>
<gene>
    <name evidence="2" type="ORF">FD755_010252</name>
</gene>
<dbReference type="Proteomes" id="UP000326062">
    <property type="component" value="Chromosome 4"/>
</dbReference>